<gene>
    <name evidence="3" type="ORF">P73_4123</name>
</gene>
<evidence type="ECO:0000259" key="2">
    <source>
        <dbReference type="SMART" id="SM00382"/>
    </source>
</evidence>
<name>A0A0B5DZF7_9RHOB</name>
<keyword evidence="4" id="KW-1185">Reference proteome</keyword>
<dbReference type="RefSeq" id="WP_043871041.1">
    <property type="nucleotide sequence ID" value="NZ_CP004393.1"/>
</dbReference>
<proteinExistence type="inferred from homology"/>
<dbReference type="STRING" id="1208324.P73_4123"/>
<dbReference type="Gene3D" id="3.30.450.380">
    <property type="match status" value="1"/>
</dbReference>
<dbReference type="KEGG" id="cid:P73_4123"/>
<evidence type="ECO:0000313" key="3">
    <source>
        <dbReference type="EMBL" id="AJE48838.1"/>
    </source>
</evidence>
<dbReference type="PANTHER" id="PTHR30486:SF15">
    <property type="entry name" value="TYPE II_IV SECRETION SYSTEM ATPASE"/>
    <property type="match status" value="1"/>
</dbReference>
<sequence length="520" mass="57541">MSQSARMTDIDQEDILTRIRARLEDRPDAGPEIDLHAISKAIDWYEHRHGVRVPRALQRELIQRLAADMSSAERHREETLPDTEARAPLPGRAYLPAFAGRLSGLFREIVPEVMALLDMRALGEQPPAAQRAAIREAVVSVSRTRKLDLNGAETGELIAYVIDDMLGLGPLERLLADDDVSDIMVNGPDRIYVERHGQLHLTDIRFRDNQHVLNIATRMVSAVGRRVDETTPLADARLPDGTRINVAIPPLAIDGATITIRKFQKDQLKLADLVARNSLSPQMAEMLGLAARLRLNILVSGGTGSGKTTLLNAISREIPASERIVTIEDAAELRLQQPHVVRLETRPANIEGNGEVTMRQLFRNALRMRPDRIIIGEVRGEEALDLLQAMNTGHDGSMSTLHANSPREALTRLENMIAMSGVRLPAETVRAQLNDAIHLVVQISRMQDGVRRVVSISEVVGFDGRIVSMQDLFLYRREKTQRSGEVAGRFAATGNLPLFTDRAAEQGLERALRQAVGVSS</sequence>
<reference evidence="3 4" key="1">
    <citation type="journal article" date="2014" name="Int. J. Syst. Evol. Microbiol.">
        <title>Celeribacter indicus sp. nov., a polycyclic aromatic hydrocarbon-degrading bacterium from deep-sea sediment and reclassification of Huaishuia halophila as Celeribacter halophilus comb. nov.</title>
        <authorList>
            <person name="Lai Q."/>
            <person name="Cao J."/>
            <person name="Yuan J."/>
            <person name="Li F."/>
            <person name="Shao Z."/>
        </authorList>
    </citation>
    <scope>NUCLEOTIDE SEQUENCE [LARGE SCALE GENOMIC DNA]</scope>
    <source>
        <strain evidence="3">P73</strain>
    </source>
</reference>
<dbReference type="Gene3D" id="3.40.50.300">
    <property type="entry name" value="P-loop containing nucleotide triphosphate hydrolases"/>
    <property type="match status" value="1"/>
</dbReference>
<dbReference type="GO" id="GO:0016887">
    <property type="term" value="F:ATP hydrolysis activity"/>
    <property type="evidence" value="ECO:0007669"/>
    <property type="project" value="InterPro"/>
</dbReference>
<dbReference type="AlphaFoldDB" id="A0A0B5DZF7"/>
<accession>A0A0B5DZF7</accession>
<dbReference type="EMBL" id="CP004393">
    <property type="protein sequence ID" value="AJE48838.1"/>
    <property type="molecule type" value="Genomic_DNA"/>
</dbReference>
<dbReference type="HOGENOM" id="CLU_005379_4_2_5"/>
<dbReference type="Pfam" id="PF00437">
    <property type="entry name" value="T2SSE"/>
    <property type="match status" value="1"/>
</dbReference>
<feature type="domain" description="AAA+ ATPase" evidence="2">
    <location>
        <begin position="293"/>
        <end position="423"/>
    </location>
</feature>
<evidence type="ECO:0000313" key="4">
    <source>
        <dbReference type="Proteomes" id="UP000031521"/>
    </source>
</evidence>
<comment type="similarity">
    <text evidence="1">Belongs to the GSP E family.</text>
</comment>
<dbReference type="InterPro" id="IPR050921">
    <property type="entry name" value="T4SS_GSP_E_ATPase"/>
</dbReference>
<dbReference type="Proteomes" id="UP000031521">
    <property type="component" value="Chromosome"/>
</dbReference>
<dbReference type="InterPro" id="IPR001482">
    <property type="entry name" value="T2SS/T4SS_dom"/>
</dbReference>
<organism evidence="3 4">
    <name type="scientific">Celeribacter indicus</name>
    <dbReference type="NCBI Taxonomy" id="1208324"/>
    <lineage>
        <taxon>Bacteria</taxon>
        <taxon>Pseudomonadati</taxon>
        <taxon>Pseudomonadota</taxon>
        <taxon>Alphaproteobacteria</taxon>
        <taxon>Rhodobacterales</taxon>
        <taxon>Roseobacteraceae</taxon>
        <taxon>Celeribacter</taxon>
    </lineage>
</organism>
<protein>
    <submittedName>
        <fullName evidence="3">Flp pilus assembly protein, ATPase CpaF</fullName>
    </submittedName>
</protein>
<dbReference type="InterPro" id="IPR003593">
    <property type="entry name" value="AAA+_ATPase"/>
</dbReference>
<dbReference type="InterPro" id="IPR027417">
    <property type="entry name" value="P-loop_NTPase"/>
</dbReference>
<dbReference type="PANTHER" id="PTHR30486">
    <property type="entry name" value="TWITCHING MOTILITY PROTEIN PILT"/>
    <property type="match status" value="1"/>
</dbReference>
<dbReference type="CDD" id="cd01130">
    <property type="entry name" value="VirB11-like_ATPase"/>
    <property type="match status" value="1"/>
</dbReference>
<dbReference type="SMART" id="SM00382">
    <property type="entry name" value="AAA"/>
    <property type="match status" value="1"/>
</dbReference>
<dbReference type="SUPFAM" id="SSF52540">
    <property type="entry name" value="P-loop containing nucleoside triphosphate hydrolases"/>
    <property type="match status" value="1"/>
</dbReference>
<evidence type="ECO:0000256" key="1">
    <source>
        <dbReference type="ARBA" id="ARBA00006611"/>
    </source>
</evidence>